<dbReference type="KEGG" id="vg:5176649"/>
<organism evidence="11 12">
    <name type="scientific">Pseudomonas phage EL</name>
    <dbReference type="NCBI Taxonomy" id="273133"/>
    <lineage>
        <taxon>Viruses</taxon>
        <taxon>Duplodnaviria</taxon>
        <taxon>Heunggongvirae</taxon>
        <taxon>Uroviricota</taxon>
        <taxon>Caudoviricetes</taxon>
        <taxon>Chimalliviridae</taxon>
        <taxon>Elvirus</taxon>
        <taxon>Elvirus EL</taxon>
    </lineage>
</organism>
<evidence type="ECO:0000313" key="11">
    <source>
        <dbReference type="EMBL" id="CAG27131.1"/>
    </source>
</evidence>
<dbReference type="EMBL" id="AJ697969">
    <property type="protein sequence ID" value="CAG27131.1"/>
    <property type="molecule type" value="Genomic_DNA"/>
</dbReference>
<dbReference type="Pfam" id="PF12323">
    <property type="entry name" value="HTH_OrfB_IS605"/>
    <property type="match status" value="1"/>
</dbReference>
<feature type="coiled-coil region" evidence="7">
    <location>
        <begin position="233"/>
        <end position="260"/>
    </location>
</feature>
<keyword evidence="2" id="KW-0815">Transposition</keyword>
<feature type="domain" description="Cas12f1-like TNB" evidence="9">
    <location>
        <begin position="301"/>
        <end position="371"/>
    </location>
</feature>
<evidence type="ECO:0000256" key="3">
    <source>
        <dbReference type="ARBA" id="ARBA00022723"/>
    </source>
</evidence>
<dbReference type="GO" id="GO:0003677">
    <property type="term" value="F:DNA binding"/>
    <property type="evidence" value="ECO:0007669"/>
    <property type="project" value="UniProtKB-KW"/>
</dbReference>
<protein>
    <submittedName>
        <fullName evidence="11">Putative transposase</fullName>
    </submittedName>
</protein>
<comment type="similarity">
    <text evidence="1">In the C-terminal section; belongs to the transposase 35 family.</text>
</comment>
<dbReference type="Pfam" id="PF07282">
    <property type="entry name" value="Cas12f1-like_TNB"/>
    <property type="match status" value="1"/>
</dbReference>
<dbReference type="OrthoDB" id="3397at10239"/>
<dbReference type="InterPro" id="IPR010095">
    <property type="entry name" value="Cas12f1-like_TNB"/>
</dbReference>
<dbReference type="Pfam" id="PF01385">
    <property type="entry name" value="OrfB_IS605"/>
    <property type="match status" value="1"/>
</dbReference>
<dbReference type="GO" id="GO:0006310">
    <property type="term" value="P:DNA recombination"/>
    <property type="evidence" value="ECO:0007669"/>
    <property type="project" value="UniProtKB-KW"/>
</dbReference>
<reference evidence="11 12" key="4">
    <citation type="journal article" date="2005" name="J. Mol. Biol.">
        <title>Genome comparison of Pseudomonas aeruginosa large phages.</title>
        <authorList>
            <person name="Hertveldt K."/>
            <person name="Lavigne R."/>
            <person name="Pleteneva E."/>
            <person name="Sernova N."/>
            <person name="Kurochkina L."/>
            <person name="Korchevskii R."/>
            <person name="Robben J."/>
            <person name="Mesyanzhinov V."/>
            <person name="Krylov V.N."/>
            <person name="Volckaert G."/>
        </authorList>
    </citation>
    <scope>NUCLEOTIDE SEQUENCE</scope>
</reference>
<dbReference type="NCBIfam" id="NF040570">
    <property type="entry name" value="guided_TnpB"/>
    <property type="match status" value="1"/>
</dbReference>
<name>Q2Z144_9CAUD</name>
<dbReference type="GO" id="GO:0046872">
    <property type="term" value="F:metal ion binding"/>
    <property type="evidence" value="ECO:0007669"/>
    <property type="project" value="UniProtKB-KW"/>
</dbReference>
<keyword evidence="12" id="KW-1185">Reference proteome</keyword>
<dbReference type="GO" id="GO:0032196">
    <property type="term" value="P:transposition"/>
    <property type="evidence" value="ECO:0007669"/>
    <property type="project" value="UniProtKB-KW"/>
</dbReference>
<dbReference type="InterPro" id="IPR001959">
    <property type="entry name" value="Transposase"/>
</dbReference>
<dbReference type="GeneID" id="5176649"/>
<feature type="domain" description="Probable transposase IS891/IS1136/IS1341" evidence="8">
    <location>
        <begin position="174"/>
        <end position="289"/>
    </location>
</feature>
<evidence type="ECO:0000256" key="1">
    <source>
        <dbReference type="ARBA" id="ARBA00008761"/>
    </source>
</evidence>
<evidence type="ECO:0000256" key="5">
    <source>
        <dbReference type="ARBA" id="ARBA00023125"/>
    </source>
</evidence>
<keyword evidence="3" id="KW-0479">Metal-binding</keyword>
<dbReference type="RefSeq" id="YP_418070.1">
    <property type="nucleotide sequence ID" value="NC_007623.1"/>
</dbReference>
<evidence type="ECO:0000256" key="6">
    <source>
        <dbReference type="ARBA" id="ARBA00023172"/>
    </source>
</evidence>
<keyword evidence="5" id="KW-0238">DNA-binding</keyword>
<dbReference type="Proteomes" id="UP000001239">
    <property type="component" value="Segment"/>
</dbReference>
<feature type="domain" description="Transposase putative helix-turn-helix" evidence="10">
    <location>
        <begin position="7"/>
        <end position="43"/>
    </location>
</feature>
<evidence type="ECO:0000259" key="9">
    <source>
        <dbReference type="Pfam" id="PF07282"/>
    </source>
</evidence>
<evidence type="ECO:0000256" key="2">
    <source>
        <dbReference type="ARBA" id="ARBA00022578"/>
    </source>
</evidence>
<proteinExistence type="inferred from homology"/>
<accession>Q2Z144</accession>
<evidence type="ECO:0000259" key="8">
    <source>
        <dbReference type="Pfam" id="PF01385"/>
    </source>
</evidence>
<keyword evidence="7" id="KW-0175">Coiled coil</keyword>
<evidence type="ECO:0000313" key="12">
    <source>
        <dbReference type="Proteomes" id="UP000001239"/>
    </source>
</evidence>
<sequence>MEYLTTQRSRLYPNLDTRLVLNKTIGCSRFIWNALLGNHKEEYGLWVEDPETHPKPSCSLSSFNQKLNELKVEYPWLNEVSSVALQQTVLHLTKAFSEFFQGIHGYPKFKSKRDPGGFNLSSAAGTLAKDGKIRIPKIKGYTTCRPKLPLDQEIRNYSIVKDRVGNYFVNCLVTKPCLPNTAKGQGLVGVDLGIKSLAVAKRSTGEIFTLENPRTYMKYHRRRVRLQRRLAKKQKGSQNRNKARIKLAKLERKVGNIRKNTLDTFTSKLISENQVISIEDLNVKGMLKNSRLAKHIQDCGFSTLRRMLEHKAKRYESPVIISLVHRFYPSTQCCSACGIKREIKLTLNDREWTCAECGTSHDRDINAATNILYEGLRLVV</sequence>
<keyword evidence="6" id="KW-0233">DNA recombination</keyword>
<evidence type="ECO:0000259" key="10">
    <source>
        <dbReference type="Pfam" id="PF12323"/>
    </source>
</evidence>
<evidence type="ECO:0000256" key="7">
    <source>
        <dbReference type="SAM" id="Coils"/>
    </source>
</evidence>
<evidence type="ECO:0000256" key="4">
    <source>
        <dbReference type="ARBA" id="ARBA00022833"/>
    </source>
</evidence>
<reference evidence="11 12" key="1">
    <citation type="journal article" date="2002" name="Genetika">
        <title>Phenogenetic characterization of a group of giant Phi KZ-like bacteriophages of Pseudomonas aeruginosa].</title>
        <authorList>
            <person name="Burkal'tseva M.V."/>
            <person name="Krylov V.N."/>
            <person name="Pleteneva E.A."/>
            <person name="Shaburova O.V."/>
            <person name="Krylov S.V."/>
            <person name="Volckaert G."/>
            <person name="Sykilinda N.N."/>
            <person name="Kurochkina L.P."/>
            <person name="Mesyanzhinov V.V."/>
        </authorList>
    </citation>
    <scope>NUCLEOTIDE SEQUENCE [LARGE SCALE GENOMIC DNA]</scope>
</reference>
<reference evidence="11 12" key="3">
    <citation type="journal article" date="2004" name="Bioinformatics">
        <title>PHIRE, a deterministic approach to reveal regulatory elements in bacteriophage genomes.</title>
        <authorList>
            <person name="Lavigne R."/>
            <person name="Sun W.D."/>
            <person name="Volckaert G."/>
        </authorList>
    </citation>
    <scope>NUCLEOTIDE SEQUENCE [LARGE SCALE GENOMIC DNA]</scope>
</reference>
<dbReference type="InterPro" id="IPR021027">
    <property type="entry name" value="Transposase_put_HTH"/>
</dbReference>
<reference evidence="11 12" key="2">
    <citation type="journal article" date="2003" name="Res. Microbiol.">
        <title>Myoviridae bacteriophages of Pseudomonas aeruginosa: a long and complex evolutionary pathway.</title>
        <authorList>
            <person name="Krylov V.N."/>
            <person name="Pleteneva E.A."/>
            <person name="Bourkalsteva M.V."/>
            <person name="Shaburova O.V."/>
            <person name="Volckaert G."/>
            <person name="Sykilinda N.N."/>
            <person name="Kurochkina L.P."/>
            <person name="Mesyanzhinov V.V."/>
        </authorList>
    </citation>
    <scope>NUCLEOTIDE SEQUENCE [LARGE SCALE GENOMIC DNA]</scope>
</reference>
<keyword evidence="4" id="KW-0862">Zinc</keyword>